<dbReference type="OrthoDB" id="9342487at2"/>
<proteinExistence type="predicted"/>
<keyword evidence="1" id="KW-1133">Transmembrane helix</keyword>
<feature type="transmembrane region" description="Helical" evidence="1">
    <location>
        <begin position="185"/>
        <end position="207"/>
    </location>
</feature>
<feature type="transmembrane region" description="Helical" evidence="1">
    <location>
        <begin position="151"/>
        <end position="173"/>
    </location>
</feature>
<evidence type="ECO:0000313" key="2">
    <source>
        <dbReference type="EMBL" id="SDW64549.1"/>
    </source>
</evidence>
<reference evidence="3" key="1">
    <citation type="submission" date="2016-10" db="EMBL/GenBank/DDBJ databases">
        <authorList>
            <person name="Varghese N."/>
            <person name="Submissions S."/>
        </authorList>
    </citation>
    <scope>NUCLEOTIDE SEQUENCE [LARGE SCALE GENOMIC DNA]</scope>
    <source>
        <strain evidence="3">DSM 15718</strain>
    </source>
</reference>
<name>A0A1H2V9K9_9FLAO</name>
<keyword evidence="1" id="KW-0472">Membrane</keyword>
<gene>
    <name evidence="2" type="ORF">SAMN05444338_10413</name>
</gene>
<feature type="transmembrane region" description="Helical" evidence="1">
    <location>
        <begin position="7"/>
        <end position="28"/>
    </location>
</feature>
<dbReference type="AlphaFoldDB" id="A0A1H2V9K9"/>
<feature type="transmembrane region" description="Helical" evidence="1">
    <location>
        <begin position="40"/>
        <end position="62"/>
    </location>
</feature>
<evidence type="ECO:0000313" key="3">
    <source>
        <dbReference type="Proteomes" id="UP000198569"/>
    </source>
</evidence>
<keyword evidence="3" id="KW-1185">Reference proteome</keyword>
<organism evidence="2 3">
    <name type="scientific">Flavobacterium degerlachei</name>
    <dbReference type="NCBI Taxonomy" id="229203"/>
    <lineage>
        <taxon>Bacteria</taxon>
        <taxon>Pseudomonadati</taxon>
        <taxon>Bacteroidota</taxon>
        <taxon>Flavobacteriia</taxon>
        <taxon>Flavobacteriales</taxon>
        <taxon>Flavobacteriaceae</taxon>
        <taxon>Flavobacterium</taxon>
    </lineage>
</organism>
<dbReference type="Proteomes" id="UP000198569">
    <property type="component" value="Unassembled WGS sequence"/>
</dbReference>
<keyword evidence="1" id="KW-0812">Transmembrane</keyword>
<sequence length="212" mass="24429">MKRFKNILVGFSVSFIGSIPLGYLNVVGFEIFSAFGVEELLLYLLGVIFIEAFIVYYTLIFANRLVNNKKLMKFIDIFGIVFLLILAYSFYSLSSGTIANRNYLEKYISYSPFLIGLILSSLNFLQLPFWTGWNLYLINGEYIKTKSSLKFYYLAGTLIGTFAGMIALVYFLHSLSQNTENFSKYLMPIIIPVFFIVLAIVQGYKVFKKYFR</sequence>
<dbReference type="STRING" id="229203.SAMN05444338_10413"/>
<dbReference type="EMBL" id="FNMV01000004">
    <property type="protein sequence ID" value="SDW64549.1"/>
    <property type="molecule type" value="Genomic_DNA"/>
</dbReference>
<evidence type="ECO:0000256" key="1">
    <source>
        <dbReference type="SAM" id="Phobius"/>
    </source>
</evidence>
<protein>
    <recommendedName>
        <fullName evidence="4">LysE type translocator</fullName>
    </recommendedName>
</protein>
<feature type="transmembrane region" description="Helical" evidence="1">
    <location>
        <begin position="113"/>
        <end position="139"/>
    </location>
</feature>
<accession>A0A1H2V9K9</accession>
<feature type="transmembrane region" description="Helical" evidence="1">
    <location>
        <begin position="74"/>
        <end position="93"/>
    </location>
</feature>
<evidence type="ECO:0008006" key="4">
    <source>
        <dbReference type="Google" id="ProtNLM"/>
    </source>
</evidence>